<feature type="region of interest" description="Disordered" evidence="2">
    <location>
        <begin position="677"/>
        <end position="777"/>
    </location>
</feature>
<evidence type="ECO:0000256" key="1">
    <source>
        <dbReference type="SAM" id="Coils"/>
    </source>
</evidence>
<feature type="compositionally biased region" description="Polar residues" evidence="2">
    <location>
        <begin position="8"/>
        <end position="20"/>
    </location>
</feature>
<dbReference type="Pfam" id="PF12709">
    <property type="entry name" value="Fungal_TACC"/>
    <property type="match status" value="1"/>
</dbReference>
<feature type="region of interest" description="Disordered" evidence="2">
    <location>
        <begin position="1"/>
        <end position="211"/>
    </location>
</feature>
<dbReference type="InterPro" id="IPR039915">
    <property type="entry name" value="TACC"/>
</dbReference>
<dbReference type="RefSeq" id="XP_024700010.1">
    <property type="nucleotide sequence ID" value="XM_024849956.1"/>
</dbReference>
<evidence type="ECO:0000313" key="3">
    <source>
        <dbReference type="EMBL" id="PLB44708.1"/>
    </source>
</evidence>
<sequence length="777" mass="85976">MPPPLSPLTPSHQNSRSFSPSPGDLIAQKGVDHEDMIQTHAFENAPSSPMKMVDDANISNQDNLSFTPSRESQGLDQREDDFDDDFSQPASSSPFMEQGRDCTADLQMLPQRQPSLDVDKRLSTTRKRSFEHGPEDHDEEEASDGRFRKSASRREVPDINVYADEDTSFGAEQNLNLEGVEPGTANSMMEEKHDEGMSTVLRGNHNDSILNENENEHLPQADNSMIDDSHDFMDDTCLSTFSAVPNADMTSFAGLRGDSPFKSARPLPSSPSKVDEVETRELDPNTPPIAQKSPRKGALLDMSSPIGSPTPKRREPRAEDNVRGTPNLLDLTDQQTFFPRKRYSMQNERYSPSRRSPLRAAREPIRSSPKVSLLDFDIPAAPTPRSIPTVTPRELESLKSRFLSEISSLKATLSGREAEVSSLKQAVADAERRVGEALEEVRNEAAGKEALEIEQVEWQRRGQEMDNVLRSVRAEIVEGDREREQLIKRMEEAEKDREHLESRMAELEAQLSAARSSMSSNTPQGASHTKTAEETAKEVQDAVEKMAAELHVVYKKKHETKVGALKKSYEARWDKRVRAAEDKLKIVNEENEGLRRERDAALSEASRPNPGPSPGTLAHENEEHEAEKQILQAQIKGLQQEMATLKNDGERLHNELRMERAEKGELVAAVDEWLAIQQNQLPSQSPGPQDDDQPELPSTETSISDGFQRSLGRSGSSGIRPPSTGSSGPGEKKIPKIAAAGNRHVRDNSGGKSGIAVFTPGRSGIMGSIERMGRGGN</sequence>
<feature type="region of interest" description="Disordered" evidence="2">
    <location>
        <begin position="588"/>
        <end position="631"/>
    </location>
</feature>
<organism evidence="3 4">
    <name type="scientific">Aspergillus steynii IBT 23096</name>
    <dbReference type="NCBI Taxonomy" id="1392250"/>
    <lineage>
        <taxon>Eukaryota</taxon>
        <taxon>Fungi</taxon>
        <taxon>Dikarya</taxon>
        <taxon>Ascomycota</taxon>
        <taxon>Pezizomycotina</taxon>
        <taxon>Eurotiomycetes</taxon>
        <taxon>Eurotiomycetidae</taxon>
        <taxon>Eurotiales</taxon>
        <taxon>Aspergillaceae</taxon>
        <taxon>Aspergillus</taxon>
        <taxon>Aspergillus subgen. Circumdati</taxon>
    </lineage>
</organism>
<evidence type="ECO:0000256" key="2">
    <source>
        <dbReference type="SAM" id="MobiDB-lite"/>
    </source>
</evidence>
<dbReference type="OrthoDB" id="5367584at2759"/>
<feature type="compositionally biased region" description="Basic and acidic residues" evidence="2">
    <location>
        <begin position="530"/>
        <end position="540"/>
    </location>
</feature>
<dbReference type="EMBL" id="MSFO01000008">
    <property type="protein sequence ID" value="PLB44708.1"/>
    <property type="molecule type" value="Genomic_DNA"/>
</dbReference>
<feature type="compositionally biased region" description="Basic and acidic residues" evidence="2">
    <location>
        <begin position="117"/>
        <end position="135"/>
    </location>
</feature>
<gene>
    <name evidence="3" type="ORF">P170DRAFT_439956</name>
</gene>
<feature type="compositionally biased region" description="Basic and acidic residues" evidence="2">
    <location>
        <begin position="588"/>
        <end position="601"/>
    </location>
</feature>
<proteinExistence type="predicted"/>
<feature type="region of interest" description="Disordered" evidence="2">
    <location>
        <begin position="257"/>
        <end position="327"/>
    </location>
</feature>
<keyword evidence="1" id="KW-0175">Coiled coil</keyword>
<dbReference type="PANTHER" id="PTHR13924:SF10">
    <property type="entry name" value="TRANSFORMING ACIDIC COILED-COIL PROTEIN, ISOFORM K"/>
    <property type="match status" value="1"/>
</dbReference>
<dbReference type="Gene3D" id="1.10.287.1490">
    <property type="match status" value="1"/>
</dbReference>
<accession>A0A2I2FVP6</accession>
<keyword evidence="4" id="KW-1185">Reference proteome</keyword>
<dbReference type="VEuPathDB" id="FungiDB:P170DRAFT_439956"/>
<dbReference type="GO" id="GO:0005737">
    <property type="term" value="C:cytoplasm"/>
    <property type="evidence" value="ECO:0007669"/>
    <property type="project" value="TreeGrafter"/>
</dbReference>
<dbReference type="GO" id="GO:0007052">
    <property type="term" value="P:mitotic spindle organization"/>
    <property type="evidence" value="ECO:0007669"/>
    <property type="project" value="InterPro"/>
</dbReference>
<feature type="compositionally biased region" description="Basic and acidic residues" evidence="2">
    <location>
        <begin position="312"/>
        <end position="322"/>
    </location>
</feature>
<dbReference type="PANTHER" id="PTHR13924">
    <property type="entry name" value="TRANSFORMING ACIDIC COILED-COIL CONTAINING PROTEIN 1/2"/>
    <property type="match status" value="1"/>
</dbReference>
<feature type="compositionally biased region" description="Basic and acidic residues" evidence="2">
    <location>
        <begin position="273"/>
        <end position="283"/>
    </location>
</feature>
<feature type="compositionally biased region" description="Polar residues" evidence="2">
    <location>
        <begin position="57"/>
        <end position="75"/>
    </location>
</feature>
<protein>
    <submittedName>
        <fullName evidence="3">Uncharacterized protein</fullName>
    </submittedName>
</protein>
<feature type="compositionally biased region" description="Polar residues" evidence="2">
    <location>
        <begin position="696"/>
        <end position="705"/>
    </location>
</feature>
<name>A0A2I2FVP6_9EURO</name>
<dbReference type="GeneID" id="36557655"/>
<evidence type="ECO:0000313" key="4">
    <source>
        <dbReference type="Proteomes" id="UP000234275"/>
    </source>
</evidence>
<feature type="compositionally biased region" description="Low complexity" evidence="2">
    <location>
        <begin position="348"/>
        <end position="359"/>
    </location>
</feature>
<feature type="compositionally biased region" description="Basic and acidic residues" evidence="2">
    <location>
        <begin position="619"/>
        <end position="628"/>
    </location>
</feature>
<dbReference type="AlphaFoldDB" id="A0A2I2FVP6"/>
<feature type="region of interest" description="Disordered" evidence="2">
    <location>
        <begin position="346"/>
        <end position="366"/>
    </location>
</feature>
<feature type="compositionally biased region" description="Polar residues" evidence="2">
    <location>
        <begin position="513"/>
        <end position="529"/>
    </location>
</feature>
<feature type="compositionally biased region" description="Basic and acidic residues" evidence="2">
    <location>
        <begin position="143"/>
        <end position="157"/>
    </location>
</feature>
<feature type="compositionally biased region" description="Polar residues" evidence="2">
    <location>
        <begin position="677"/>
        <end position="687"/>
    </location>
</feature>
<dbReference type="Proteomes" id="UP000234275">
    <property type="component" value="Unassembled WGS sequence"/>
</dbReference>
<feature type="region of interest" description="Disordered" evidence="2">
    <location>
        <begin position="507"/>
        <end position="540"/>
    </location>
</feature>
<feature type="compositionally biased region" description="Low complexity" evidence="2">
    <location>
        <begin position="706"/>
        <end position="726"/>
    </location>
</feature>
<comment type="caution">
    <text evidence="3">The sequence shown here is derived from an EMBL/GenBank/DDBJ whole genome shotgun (WGS) entry which is preliminary data.</text>
</comment>
<dbReference type="InterPro" id="IPR024312">
    <property type="entry name" value="TACC_fungi"/>
</dbReference>
<feature type="coiled-coil region" evidence="1">
    <location>
        <begin position="413"/>
        <end position="440"/>
    </location>
</feature>
<dbReference type="STRING" id="1392250.A0A2I2FVP6"/>
<reference evidence="3 4" key="1">
    <citation type="submission" date="2016-12" db="EMBL/GenBank/DDBJ databases">
        <title>The genomes of Aspergillus section Nigri reveals drivers in fungal speciation.</title>
        <authorList>
            <consortium name="DOE Joint Genome Institute"/>
            <person name="Vesth T.C."/>
            <person name="Nybo J."/>
            <person name="Theobald S."/>
            <person name="Brandl J."/>
            <person name="Frisvad J.C."/>
            <person name="Nielsen K.F."/>
            <person name="Lyhne E.K."/>
            <person name="Kogle M.E."/>
            <person name="Kuo A."/>
            <person name="Riley R."/>
            <person name="Clum A."/>
            <person name="Nolan M."/>
            <person name="Lipzen A."/>
            <person name="Salamov A."/>
            <person name="Henrissat B."/>
            <person name="Wiebenga A."/>
            <person name="De Vries R.P."/>
            <person name="Grigoriev I.V."/>
            <person name="Mortensen U.H."/>
            <person name="Andersen M.R."/>
            <person name="Baker S.E."/>
        </authorList>
    </citation>
    <scope>NUCLEOTIDE SEQUENCE [LARGE SCALE GENOMIC DNA]</scope>
    <source>
        <strain evidence="3 4">IBT 23096</strain>
    </source>
</reference>